<evidence type="ECO:0000313" key="1">
    <source>
        <dbReference type="EMBL" id="KAF5195240.1"/>
    </source>
</evidence>
<keyword evidence="2" id="KW-1185">Reference proteome</keyword>
<dbReference type="EMBL" id="JABWDY010017608">
    <property type="protein sequence ID" value="KAF5195240.1"/>
    <property type="molecule type" value="Genomic_DNA"/>
</dbReference>
<protein>
    <submittedName>
        <fullName evidence="1">Ribonuclease h domain</fullName>
    </submittedName>
</protein>
<organism evidence="1 2">
    <name type="scientific">Thalictrum thalictroides</name>
    <name type="common">Rue-anemone</name>
    <name type="synonym">Anemone thalictroides</name>
    <dbReference type="NCBI Taxonomy" id="46969"/>
    <lineage>
        <taxon>Eukaryota</taxon>
        <taxon>Viridiplantae</taxon>
        <taxon>Streptophyta</taxon>
        <taxon>Embryophyta</taxon>
        <taxon>Tracheophyta</taxon>
        <taxon>Spermatophyta</taxon>
        <taxon>Magnoliopsida</taxon>
        <taxon>Ranunculales</taxon>
        <taxon>Ranunculaceae</taxon>
        <taxon>Thalictroideae</taxon>
        <taxon>Thalictrum</taxon>
    </lineage>
</organism>
<reference evidence="1 2" key="1">
    <citation type="submission" date="2020-06" db="EMBL/GenBank/DDBJ databases">
        <title>Transcriptomic and genomic resources for Thalictrum thalictroides and T. hernandezii: Facilitating candidate gene discovery in an emerging model plant lineage.</title>
        <authorList>
            <person name="Arias T."/>
            <person name="Riano-Pachon D.M."/>
            <person name="Di Stilio V.S."/>
        </authorList>
    </citation>
    <scope>NUCLEOTIDE SEQUENCE [LARGE SCALE GENOMIC DNA]</scope>
    <source>
        <strain evidence="2">cv. WT478/WT964</strain>
        <tissue evidence="1">Leaves</tissue>
    </source>
</reference>
<comment type="caution">
    <text evidence="1">The sequence shown here is derived from an EMBL/GenBank/DDBJ whole genome shotgun (WGS) entry which is preliminary data.</text>
</comment>
<dbReference type="AlphaFoldDB" id="A0A7J6WF49"/>
<evidence type="ECO:0000313" key="2">
    <source>
        <dbReference type="Proteomes" id="UP000554482"/>
    </source>
</evidence>
<gene>
    <name evidence="1" type="ORF">FRX31_015173</name>
</gene>
<name>A0A7J6WF49_THATH</name>
<proteinExistence type="predicted"/>
<sequence length="107" mass="12383">MKERYNAVHFIQYQLGDGNNTSLWLDPWHPSGILHDQFPIPLLYDSTCFRDAKVASIIQSGKWQIPEHLAMHLQPIMHNLAQVPIGECQDEPVWTISLKGEYRLKDT</sequence>
<accession>A0A7J6WF49</accession>
<dbReference type="Proteomes" id="UP000554482">
    <property type="component" value="Unassembled WGS sequence"/>
</dbReference>
<dbReference type="OrthoDB" id="1748554at2759"/>